<evidence type="ECO:0000313" key="3">
    <source>
        <dbReference type="Proteomes" id="UP000192247"/>
    </source>
</evidence>
<dbReference type="SUPFAM" id="SSF81321">
    <property type="entry name" value="Family A G protein-coupled receptor-like"/>
    <property type="match status" value="1"/>
</dbReference>
<name>A0A1V9X5W1_9ACAR</name>
<evidence type="ECO:0000256" key="1">
    <source>
        <dbReference type="SAM" id="Phobius"/>
    </source>
</evidence>
<dbReference type="InParanoid" id="A0A1V9X5W1"/>
<comment type="caution">
    <text evidence="2">The sequence shown here is derived from an EMBL/GenBank/DDBJ whole genome shotgun (WGS) entry which is preliminary data.</text>
</comment>
<organism evidence="2 3">
    <name type="scientific">Tropilaelaps mercedesae</name>
    <dbReference type="NCBI Taxonomy" id="418985"/>
    <lineage>
        <taxon>Eukaryota</taxon>
        <taxon>Metazoa</taxon>
        <taxon>Ecdysozoa</taxon>
        <taxon>Arthropoda</taxon>
        <taxon>Chelicerata</taxon>
        <taxon>Arachnida</taxon>
        <taxon>Acari</taxon>
        <taxon>Parasitiformes</taxon>
        <taxon>Mesostigmata</taxon>
        <taxon>Gamasina</taxon>
        <taxon>Dermanyssoidea</taxon>
        <taxon>Laelapidae</taxon>
        <taxon>Tropilaelaps</taxon>
    </lineage>
</organism>
<keyword evidence="1" id="KW-0812">Transmembrane</keyword>
<dbReference type="Proteomes" id="UP000192247">
    <property type="component" value="Unassembled WGS sequence"/>
</dbReference>
<dbReference type="AlphaFoldDB" id="A0A1V9X5W1"/>
<keyword evidence="3" id="KW-1185">Reference proteome</keyword>
<dbReference type="EMBL" id="MNPL01022727">
    <property type="protein sequence ID" value="OQR68989.1"/>
    <property type="molecule type" value="Genomic_DNA"/>
</dbReference>
<keyword evidence="1" id="KW-0472">Membrane</keyword>
<keyword evidence="2" id="KW-0675">Receptor</keyword>
<keyword evidence="1" id="KW-1133">Transmembrane helix</keyword>
<reference evidence="2 3" key="1">
    <citation type="journal article" date="2017" name="Gigascience">
        <title>Draft genome of the honey bee ectoparasitic mite, Tropilaelaps mercedesae, is shaped by the parasitic life history.</title>
        <authorList>
            <person name="Dong X."/>
            <person name="Armstrong S.D."/>
            <person name="Xia D."/>
            <person name="Makepeace B.L."/>
            <person name="Darby A.C."/>
            <person name="Kadowaki T."/>
        </authorList>
    </citation>
    <scope>NUCLEOTIDE SEQUENCE [LARGE SCALE GENOMIC DNA]</scope>
    <source>
        <strain evidence="2">Wuxi-XJTLU</strain>
    </source>
</reference>
<gene>
    <name evidence="2" type="ORF">BIW11_01926</name>
</gene>
<proteinExistence type="predicted"/>
<feature type="transmembrane region" description="Helical" evidence="1">
    <location>
        <begin position="33"/>
        <end position="57"/>
    </location>
</feature>
<accession>A0A1V9X5W1</accession>
<protein>
    <submittedName>
        <fullName evidence="2">Gonadotropin-releasing hormone receptor-like</fullName>
    </submittedName>
</protein>
<sequence>MDASGSMLTGPAADPDPLFSDGLVEQPRMTHMVLLRVGVLAAIGAVSFVASVMVLIFRMRQRRISSQSTTPYTLLAHMAIADLLVTSFCTVAENA</sequence>
<evidence type="ECO:0000313" key="2">
    <source>
        <dbReference type="EMBL" id="OQR68989.1"/>
    </source>
</evidence>
<dbReference type="Gene3D" id="1.20.1070.10">
    <property type="entry name" value="Rhodopsin 7-helix transmembrane proteins"/>
    <property type="match status" value="1"/>
</dbReference>